<dbReference type="InterPro" id="IPR003593">
    <property type="entry name" value="AAA+_ATPase"/>
</dbReference>
<dbReference type="Proteomes" id="UP001211987">
    <property type="component" value="Unassembled WGS sequence"/>
</dbReference>
<dbReference type="InterPro" id="IPR027417">
    <property type="entry name" value="P-loop_NTPase"/>
</dbReference>
<dbReference type="InterPro" id="IPR000641">
    <property type="entry name" value="CbxX/CfxQ"/>
</dbReference>
<dbReference type="GO" id="GO:0005524">
    <property type="term" value="F:ATP binding"/>
    <property type="evidence" value="ECO:0007669"/>
    <property type="project" value="UniProtKB-KW"/>
</dbReference>
<dbReference type="Gene3D" id="3.40.50.300">
    <property type="entry name" value="P-loop containing nucleotide triphosphate hydrolases"/>
    <property type="match status" value="1"/>
</dbReference>
<feature type="domain" description="AAA+ ATPase" evidence="4">
    <location>
        <begin position="219"/>
        <end position="356"/>
    </location>
</feature>
<dbReference type="PANTHER" id="PTHR43392:SF2">
    <property type="entry name" value="AAA-TYPE ATPASE FAMILY PROTEIN _ ANKYRIN REPEAT FAMILY PROTEIN"/>
    <property type="match status" value="1"/>
</dbReference>
<dbReference type="Gene3D" id="1.10.8.60">
    <property type="match status" value="1"/>
</dbReference>
<comment type="caution">
    <text evidence="5">The sequence shown here is derived from an EMBL/GenBank/DDBJ whole genome shotgun (WGS) entry which is preliminary data.</text>
</comment>
<comment type="similarity">
    <text evidence="1">Belongs to the CbxX/CfxQ family.</text>
</comment>
<gene>
    <name evidence="5" type="ORF">PM738_04835</name>
</gene>
<dbReference type="AlphaFoldDB" id="A0AB35IJS7"/>
<name>A0AB35IJS7_9FIRM</name>
<dbReference type="InterPro" id="IPR050773">
    <property type="entry name" value="CbxX/CfxQ_RuBisCO_ESX"/>
</dbReference>
<protein>
    <submittedName>
        <fullName evidence="5">AAA family ATPase</fullName>
    </submittedName>
</protein>
<dbReference type="SUPFAM" id="SSF52540">
    <property type="entry name" value="P-loop containing nucleoside triphosphate hydrolases"/>
    <property type="match status" value="1"/>
</dbReference>
<reference evidence="5" key="1">
    <citation type="submission" date="2023-01" db="EMBL/GenBank/DDBJ databases">
        <title>Human gut microbiome strain richness.</title>
        <authorList>
            <person name="Chen-Liaw A."/>
        </authorList>
    </citation>
    <scope>NUCLEOTIDE SEQUENCE</scope>
    <source>
        <strain evidence="5">1001217st2_G6_1001217B_191108</strain>
    </source>
</reference>
<dbReference type="InterPro" id="IPR003959">
    <property type="entry name" value="ATPase_AAA_core"/>
</dbReference>
<accession>A0AB35IJS7</accession>
<keyword evidence="3" id="KW-0067">ATP-binding</keyword>
<dbReference type="InterPro" id="IPR041627">
    <property type="entry name" value="AAA_lid_6"/>
</dbReference>
<evidence type="ECO:0000256" key="2">
    <source>
        <dbReference type="ARBA" id="ARBA00022741"/>
    </source>
</evidence>
<organism evidence="5 6">
    <name type="scientific">Thomasclavelia ramosa</name>
    <dbReference type="NCBI Taxonomy" id="1547"/>
    <lineage>
        <taxon>Bacteria</taxon>
        <taxon>Bacillati</taxon>
        <taxon>Bacillota</taxon>
        <taxon>Erysipelotrichia</taxon>
        <taxon>Erysipelotrichales</taxon>
        <taxon>Coprobacillaceae</taxon>
        <taxon>Thomasclavelia</taxon>
    </lineage>
</organism>
<dbReference type="FunFam" id="3.40.50.300:FF:000216">
    <property type="entry name" value="Type VII secretion ATPase EccA"/>
    <property type="match status" value="1"/>
</dbReference>
<evidence type="ECO:0000256" key="3">
    <source>
        <dbReference type="ARBA" id="ARBA00022840"/>
    </source>
</evidence>
<dbReference type="Pfam" id="PF17866">
    <property type="entry name" value="AAA_lid_6"/>
    <property type="match status" value="1"/>
</dbReference>
<keyword evidence="2" id="KW-0547">Nucleotide-binding</keyword>
<dbReference type="PANTHER" id="PTHR43392">
    <property type="entry name" value="AAA-TYPE ATPASE FAMILY PROTEIN / ANKYRIN REPEAT FAMILY PROTEIN"/>
    <property type="match status" value="1"/>
</dbReference>
<evidence type="ECO:0000259" key="4">
    <source>
        <dbReference type="SMART" id="SM00382"/>
    </source>
</evidence>
<dbReference type="SMART" id="SM00382">
    <property type="entry name" value="AAA"/>
    <property type="match status" value="1"/>
</dbReference>
<evidence type="ECO:0000256" key="1">
    <source>
        <dbReference type="ARBA" id="ARBA00010378"/>
    </source>
</evidence>
<dbReference type="CDD" id="cd00009">
    <property type="entry name" value="AAA"/>
    <property type="match status" value="1"/>
</dbReference>
<dbReference type="GO" id="GO:0016887">
    <property type="term" value="F:ATP hydrolysis activity"/>
    <property type="evidence" value="ECO:0007669"/>
    <property type="project" value="InterPro"/>
</dbReference>
<evidence type="ECO:0000313" key="5">
    <source>
        <dbReference type="EMBL" id="MDB7083120.1"/>
    </source>
</evidence>
<evidence type="ECO:0000313" key="6">
    <source>
        <dbReference type="Proteomes" id="UP001211987"/>
    </source>
</evidence>
<dbReference type="EMBL" id="JAQLKE010000005">
    <property type="protein sequence ID" value="MDB7083120.1"/>
    <property type="molecule type" value="Genomic_DNA"/>
</dbReference>
<dbReference type="PRINTS" id="PR00819">
    <property type="entry name" value="CBXCFQXSUPER"/>
</dbReference>
<proteinExistence type="inferred from homology"/>
<dbReference type="RefSeq" id="WP_272018763.1">
    <property type="nucleotide sequence ID" value="NZ_JAQLKE010000005.1"/>
</dbReference>
<sequence length="446" mass="50750">MDVDIINVLDNLFTLCDSIDTNTDINKTGYALKNLIVRDIEDFLKQISISNQEDRIRTFKKIYLKNEDTEIIVSSEEVVPVLIAADKEYLINKQISSSQLLIKLYETIGKSYLFNRHEKQDIDINKFENYITTLTNEIKKYLVVESTQNDANDVAKSTIRIEDDKVVESEDDDETLEELIDNLNSLIGLDAVKKEVNKIINIIKITKTREERGFKSTPLSLHLVFSGNPGTGKTTVARLLAKIYKKLGVLSKGQFFETDRSGLVGGYVGQTALKTQEVIEQSLGGILFIDEAYSLTSGKGQSDFGQEAVDTLLKAMEDHRDDFIVIVAGYPELMKDFVDSNLGLRSRFNTYIDFEDYKPNELLAIFNKLCSDNQLGVSKDCNDLLKQHFEEVYNTRNEQYANGRDVRNFFEKLYSIQADRLSLVNNPTDGELQSFTLEDFTMNDDL</sequence>
<dbReference type="Pfam" id="PF00004">
    <property type="entry name" value="AAA"/>
    <property type="match status" value="1"/>
</dbReference>